<name>A0A2P5E128_PARAD</name>
<comment type="caution">
    <text evidence="2">The sequence shown here is derived from an EMBL/GenBank/DDBJ whole genome shotgun (WGS) entry which is preliminary data.</text>
</comment>
<dbReference type="Proteomes" id="UP000237105">
    <property type="component" value="Unassembled WGS sequence"/>
</dbReference>
<reference evidence="3" key="1">
    <citation type="submission" date="2016-06" db="EMBL/GenBank/DDBJ databases">
        <title>Parallel loss of symbiosis genes in relatives of nitrogen-fixing non-legume Parasponia.</title>
        <authorList>
            <person name="Van Velzen R."/>
            <person name="Holmer R."/>
            <person name="Bu F."/>
            <person name="Rutten L."/>
            <person name="Van Zeijl A."/>
            <person name="Liu W."/>
            <person name="Santuari L."/>
            <person name="Cao Q."/>
            <person name="Sharma T."/>
            <person name="Shen D."/>
            <person name="Roswanjaya Y."/>
            <person name="Wardhani T."/>
            <person name="Kalhor M.S."/>
            <person name="Jansen J."/>
            <person name="Van den Hoogen J."/>
            <person name="Gungor B."/>
            <person name="Hartog M."/>
            <person name="Hontelez J."/>
            <person name="Verver J."/>
            <person name="Yang W.-C."/>
            <person name="Schijlen E."/>
            <person name="Repin R."/>
            <person name="Schilthuizen M."/>
            <person name="Schranz E."/>
            <person name="Heidstra R."/>
            <person name="Miyata K."/>
            <person name="Fedorova E."/>
            <person name="Kohlen W."/>
            <person name="Bisseling T."/>
            <person name="Smit S."/>
            <person name="Geurts R."/>
        </authorList>
    </citation>
    <scope>NUCLEOTIDE SEQUENCE [LARGE SCALE GENOMIC DNA]</scope>
    <source>
        <strain evidence="3">cv. WU1-14</strain>
    </source>
</reference>
<proteinExistence type="predicted"/>
<evidence type="ECO:0000313" key="2">
    <source>
        <dbReference type="EMBL" id="PON79236.1"/>
    </source>
</evidence>
<organism evidence="2 3">
    <name type="scientific">Parasponia andersonii</name>
    <name type="common">Sponia andersonii</name>
    <dbReference type="NCBI Taxonomy" id="3476"/>
    <lineage>
        <taxon>Eukaryota</taxon>
        <taxon>Viridiplantae</taxon>
        <taxon>Streptophyta</taxon>
        <taxon>Embryophyta</taxon>
        <taxon>Tracheophyta</taxon>
        <taxon>Spermatophyta</taxon>
        <taxon>Magnoliopsida</taxon>
        <taxon>eudicotyledons</taxon>
        <taxon>Gunneridae</taxon>
        <taxon>Pentapetalae</taxon>
        <taxon>rosids</taxon>
        <taxon>fabids</taxon>
        <taxon>Rosales</taxon>
        <taxon>Cannabaceae</taxon>
        <taxon>Parasponia</taxon>
    </lineage>
</organism>
<feature type="compositionally biased region" description="Polar residues" evidence="1">
    <location>
        <begin position="20"/>
        <end position="33"/>
    </location>
</feature>
<gene>
    <name evidence="2" type="ORF">PanWU01x14_013520</name>
</gene>
<evidence type="ECO:0000256" key="1">
    <source>
        <dbReference type="SAM" id="MobiDB-lite"/>
    </source>
</evidence>
<accession>A0A2P5E128</accession>
<sequence length="134" mass="15099">MEHKDCLDCFFGPPDLPMAPSSSSHQQNDQSPTKPVEPIESVPIPILNIFESIPEEVSTPIPAPARPYDLMRFPKVYSRKKVVPDLTQVQNDFLSHVTEDEVCSDLSPIQSVEIEIRDLDLPIAIRKSTRECTK</sequence>
<dbReference type="OrthoDB" id="913257at2759"/>
<dbReference type="AlphaFoldDB" id="A0A2P5E128"/>
<protein>
    <submittedName>
        <fullName evidence="2">Uncharacterized protein</fullName>
    </submittedName>
</protein>
<feature type="region of interest" description="Disordered" evidence="1">
    <location>
        <begin position="17"/>
        <end position="38"/>
    </location>
</feature>
<evidence type="ECO:0000313" key="3">
    <source>
        <dbReference type="Proteomes" id="UP000237105"/>
    </source>
</evidence>
<keyword evidence="3" id="KW-1185">Reference proteome</keyword>
<dbReference type="EMBL" id="JXTB01000005">
    <property type="protein sequence ID" value="PON79236.1"/>
    <property type="molecule type" value="Genomic_DNA"/>
</dbReference>